<dbReference type="Pfam" id="PF07731">
    <property type="entry name" value="Cu-oxidase_2"/>
    <property type="match status" value="1"/>
</dbReference>
<evidence type="ECO:0000256" key="5">
    <source>
        <dbReference type="ARBA" id="ARBA00038978"/>
    </source>
</evidence>
<evidence type="ECO:0000256" key="6">
    <source>
        <dbReference type="ARBA" id="ARBA00041027"/>
    </source>
</evidence>
<dbReference type="PANTHER" id="PTHR48267">
    <property type="entry name" value="CUPREDOXIN SUPERFAMILY PROTEIN"/>
    <property type="match status" value="1"/>
</dbReference>
<dbReference type="Gene3D" id="2.60.40.420">
    <property type="entry name" value="Cupredoxins - blue copper proteins"/>
    <property type="match status" value="3"/>
</dbReference>
<evidence type="ECO:0000256" key="8">
    <source>
        <dbReference type="ARBA" id="ARBA00043090"/>
    </source>
</evidence>
<dbReference type="Pfam" id="PF07732">
    <property type="entry name" value="Cu-oxidase_3"/>
    <property type="match status" value="1"/>
</dbReference>
<evidence type="ECO:0000259" key="12">
    <source>
        <dbReference type="Pfam" id="PF07732"/>
    </source>
</evidence>
<dbReference type="InterPro" id="IPR006311">
    <property type="entry name" value="TAT_signal"/>
</dbReference>
<evidence type="ECO:0000256" key="10">
    <source>
        <dbReference type="SAM" id="MobiDB-lite"/>
    </source>
</evidence>
<evidence type="ECO:0000256" key="9">
    <source>
        <dbReference type="ARBA" id="ARBA00048092"/>
    </source>
</evidence>
<evidence type="ECO:0000256" key="1">
    <source>
        <dbReference type="ARBA" id="ARBA00010609"/>
    </source>
</evidence>
<sequence>MRVSRRAFLGVLGGAGLAVAGCGGGRESAGEFLAGRVRLPEPFTVPLPIPEVARPVSPGRYEVTQRVAAVEILPGLRTEVWGYGGTFPGPTFELRRGAPAVIGVRNELPVPTSTHLHGGVTPPESDGYPTDLVVPAGYSSPHAHPGEVRHQVVRDYRYPVEQRAATLWYHDHRMDFTAPQVWRGLAGMALVRDEEEDALPLPRGERELPLMICDRAFEEDGSIRYPHAAHHAPGHSGGGHGGGGHGGGGHGPADDTHALDADYMEGVEGDVILVNGAPWPVAEVTATRHRLRLVNASNARRYRLRLSPGGRFTQIGSDSGLLAAPIVHDAITMAPGERYDVVVDFSAYPPGSEITLLNTLADGPAGKVMRFVVTRRAPDDTAVPATLSRPPRRPRPVATRTFDFRRTNDAWTINGHRYRPGAPLARPRLGTAEIWRLTSDFHHPVHVHLAHFQVLARNGRPPAATDAGWKDTVDVRPYEVVDVLARFDGHRGRYMLHCHNLEHEDMAMMADFEVV</sequence>
<dbReference type="InterPro" id="IPR011707">
    <property type="entry name" value="Cu-oxidase-like_N"/>
</dbReference>
<evidence type="ECO:0000313" key="14">
    <source>
        <dbReference type="Proteomes" id="UP001139648"/>
    </source>
</evidence>
<feature type="region of interest" description="Disordered" evidence="10">
    <location>
        <begin position="226"/>
        <end position="257"/>
    </location>
</feature>
<dbReference type="RefSeq" id="WP_253748431.1">
    <property type="nucleotide sequence ID" value="NZ_BAABKA010000108.1"/>
</dbReference>
<dbReference type="GO" id="GO:0016491">
    <property type="term" value="F:oxidoreductase activity"/>
    <property type="evidence" value="ECO:0007669"/>
    <property type="project" value="UniProtKB-KW"/>
</dbReference>
<evidence type="ECO:0000256" key="4">
    <source>
        <dbReference type="ARBA" id="ARBA00023002"/>
    </source>
</evidence>
<reference evidence="13" key="1">
    <citation type="submission" date="2022-06" db="EMBL/GenBank/DDBJ databases">
        <title>Sequencing the genomes of 1000 actinobacteria strains.</title>
        <authorList>
            <person name="Klenk H.-P."/>
        </authorList>
    </citation>
    <scope>NUCLEOTIDE SEQUENCE</scope>
    <source>
        <strain evidence="13">DSM 46694</strain>
    </source>
</reference>
<dbReference type="InterPro" id="IPR002355">
    <property type="entry name" value="Cu_oxidase_Cu_BS"/>
</dbReference>
<gene>
    <name evidence="13" type="ORF">HD597_007492</name>
</gene>
<comment type="caution">
    <text evidence="13">The sequence shown here is derived from an EMBL/GenBank/DDBJ whole genome shotgun (WGS) entry which is preliminary data.</text>
</comment>
<keyword evidence="4" id="KW-0560">Oxidoreductase</keyword>
<dbReference type="EC" id="1.16.3.4" evidence="5"/>
<proteinExistence type="inferred from homology"/>
<keyword evidence="3" id="KW-0479">Metal-binding</keyword>
<evidence type="ECO:0000313" key="13">
    <source>
        <dbReference type="EMBL" id="MCP2360472.1"/>
    </source>
</evidence>
<dbReference type="EMBL" id="JAMZEB010000002">
    <property type="protein sequence ID" value="MCP2360472.1"/>
    <property type="molecule type" value="Genomic_DNA"/>
</dbReference>
<dbReference type="Proteomes" id="UP001139648">
    <property type="component" value="Unassembled WGS sequence"/>
</dbReference>
<dbReference type="AlphaFoldDB" id="A0A9X2K4H2"/>
<dbReference type="InterPro" id="IPR008972">
    <property type="entry name" value="Cupredoxin"/>
</dbReference>
<dbReference type="InterPro" id="IPR045087">
    <property type="entry name" value="Cu-oxidase_fam"/>
</dbReference>
<comment type="catalytic activity">
    <reaction evidence="9">
        <text>4 Cu(+) + O2 + 4 H(+) = 4 Cu(2+) + 2 H2O</text>
        <dbReference type="Rhea" id="RHEA:30083"/>
        <dbReference type="ChEBI" id="CHEBI:15377"/>
        <dbReference type="ChEBI" id="CHEBI:15378"/>
        <dbReference type="ChEBI" id="CHEBI:15379"/>
        <dbReference type="ChEBI" id="CHEBI:29036"/>
        <dbReference type="ChEBI" id="CHEBI:49552"/>
        <dbReference type="EC" id="1.16.3.4"/>
    </reaction>
    <physiologicalReaction direction="left-to-right" evidence="9">
        <dbReference type="Rhea" id="RHEA:30084"/>
    </physiologicalReaction>
</comment>
<dbReference type="PANTHER" id="PTHR48267:SF1">
    <property type="entry name" value="BILIRUBIN OXIDASE"/>
    <property type="match status" value="1"/>
</dbReference>
<evidence type="ECO:0000256" key="7">
    <source>
        <dbReference type="ARBA" id="ARBA00042896"/>
    </source>
</evidence>
<dbReference type="PROSITE" id="PS51318">
    <property type="entry name" value="TAT"/>
    <property type="match status" value="1"/>
</dbReference>
<keyword evidence="14" id="KW-1185">Reference proteome</keyword>
<feature type="compositionally biased region" description="Gly residues" evidence="10">
    <location>
        <begin position="235"/>
        <end position="251"/>
    </location>
</feature>
<organism evidence="13 14">
    <name type="scientific">Nonomuraea thailandensis</name>
    <dbReference type="NCBI Taxonomy" id="1188745"/>
    <lineage>
        <taxon>Bacteria</taxon>
        <taxon>Bacillati</taxon>
        <taxon>Actinomycetota</taxon>
        <taxon>Actinomycetes</taxon>
        <taxon>Streptosporangiales</taxon>
        <taxon>Streptosporangiaceae</taxon>
        <taxon>Nonomuraea</taxon>
    </lineage>
</organism>
<protein>
    <recommendedName>
        <fullName evidence="6">Multicopper oxidase CueO</fullName>
        <ecNumber evidence="5">1.16.3.4</ecNumber>
    </recommendedName>
    <alternativeName>
        <fullName evidence="7">Copper efflux oxidase</fullName>
    </alternativeName>
    <alternativeName>
        <fullName evidence="8">Cuprous oxidase</fullName>
    </alternativeName>
</protein>
<dbReference type="InterPro" id="IPR011706">
    <property type="entry name" value="Cu-oxidase_C"/>
</dbReference>
<evidence type="ECO:0000256" key="2">
    <source>
        <dbReference type="ARBA" id="ARBA00011245"/>
    </source>
</evidence>
<dbReference type="PROSITE" id="PS00080">
    <property type="entry name" value="MULTICOPPER_OXIDASE2"/>
    <property type="match status" value="1"/>
</dbReference>
<name>A0A9X2K4H2_9ACTN</name>
<dbReference type="PROSITE" id="PS51257">
    <property type="entry name" value="PROKAR_LIPOPROTEIN"/>
    <property type="match status" value="1"/>
</dbReference>
<comment type="similarity">
    <text evidence="1">Belongs to the multicopper oxidase family.</text>
</comment>
<feature type="domain" description="Plastocyanin-like" evidence="12">
    <location>
        <begin position="70"/>
        <end position="195"/>
    </location>
</feature>
<evidence type="ECO:0000259" key="11">
    <source>
        <dbReference type="Pfam" id="PF07731"/>
    </source>
</evidence>
<dbReference type="SUPFAM" id="SSF49503">
    <property type="entry name" value="Cupredoxins"/>
    <property type="match status" value="3"/>
</dbReference>
<evidence type="ECO:0000256" key="3">
    <source>
        <dbReference type="ARBA" id="ARBA00022723"/>
    </source>
</evidence>
<feature type="domain" description="Plastocyanin-like" evidence="11">
    <location>
        <begin position="402"/>
        <end position="514"/>
    </location>
</feature>
<dbReference type="GO" id="GO:0005507">
    <property type="term" value="F:copper ion binding"/>
    <property type="evidence" value="ECO:0007669"/>
    <property type="project" value="InterPro"/>
</dbReference>
<accession>A0A9X2K4H2</accession>
<comment type="subunit">
    <text evidence="2">Monomer.</text>
</comment>